<evidence type="ECO:0000256" key="2">
    <source>
        <dbReference type="SAM" id="SignalP"/>
    </source>
</evidence>
<dbReference type="InterPro" id="IPR036034">
    <property type="entry name" value="PDZ_sf"/>
</dbReference>
<dbReference type="GO" id="GO:0006508">
    <property type="term" value="P:proteolysis"/>
    <property type="evidence" value="ECO:0007669"/>
    <property type="project" value="UniProtKB-KW"/>
</dbReference>
<feature type="region of interest" description="Disordered" evidence="1">
    <location>
        <begin position="155"/>
        <end position="197"/>
    </location>
</feature>
<keyword evidence="3" id="KW-0378">Hydrolase</keyword>
<dbReference type="EMBL" id="MH908921">
    <property type="protein sequence ID" value="AYM54310.1"/>
    <property type="molecule type" value="Genomic_DNA"/>
</dbReference>
<protein>
    <submittedName>
        <fullName evidence="3">Serine protease</fullName>
    </submittedName>
</protein>
<feature type="chain" id="PRO_5018655712" evidence="2">
    <location>
        <begin position="20"/>
        <end position="197"/>
    </location>
</feature>
<dbReference type="SUPFAM" id="SSF50156">
    <property type="entry name" value="PDZ domain-like"/>
    <property type="match status" value="1"/>
</dbReference>
<feature type="signal peptide" evidence="2">
    <location>
        <begin position="1"/>
        <end position="19"/>
    </location>
</feature>
<feature type="region of interest" description="Disordered" evidence="1">
    <location>
        <begin position="27"/>
        <end position="49"/>
    </location>
</feature>
<accession>A0A3S5GYB4</accession>
<sequence length="197" mass="20858">MSTHGKIMLGACLSLSVLAGCGGQQATGPVAAPAPRAPSTAPARQAAPAGQLARADVERVLLQGPPWILRRVPVEEVIRAGAFIGWKILALPPDWSGIELKPGDVVTHVNGTALERPDDLFAAYRALASANELKVAYEREGTARELVMPIFGPPSKETLQAFESDSPPRRPTTARPRGTTVIEEEGDSGTSFESDEL</sequence>
<dbReference type="PROSITE" id="PS51257">
    <property type="entry name" value="PROKAR_LIPOPROTEIN"/>
    <property type="match status" value="1"/>
</dbReference>
<proteinExistence type="predicted"/>
<keyword evidence="3" id="KW-0645">Protease</keyword>
<feature type="compositionally biased region" description="Acidic residues" evidence="1">
    <location>
        <begin position="182"/>
        <end position="197"/>
    </location>
</feature>
<evidence type="ECO:0000256" key="1">
    <source>
        <dbReference type="SAM" id="MobiDB-lite"/>
    </source>
</evidence>
<feature type="compositionally biased region" description="Low complexity" evidence="1">
    <location>
        <begin position="171"/>
        <end position="180"/>
    </location>
</feature>
<reference evidence="3" key="1">
    <citation type="journal article" date="2018" name="J. Ind. Microbiol. Biotechnol.">
        <title>Genome mining reveals uncommon alkylpyrones as type III PKS products from myxobacteria.</title>
        <authorList>
            <person name="Hug J.J."/>
            <person name="Panter F."/>
            <person name="Krug D."/>
            <person name="Muller R."/>
        </authorList>
    </citation>
    <scope>NUCLEOTIDE SEQUENCE</scope>
    <source>
        <strain evidence="3">So ce1128</strain>
    </source>
</reference>
<dbReference type="AlphaFoldDB" id="A0A3S5GYB4"/>
<dbReference type="GO" id="GO:0008233">
    <property type="term" value="F:peptidase activity"/>
    <property type="evidence" value="ECO:0007669"/>
    <property type="project" value="UniProtKB-KW"/>
</dbReference>
<dbReference type="Gene3D" id="2.30.42.10">
    <property type="match status" value="1"/>
</dbReference>
<name>A0A3S5GYB4_SORCE</name>
<evidence type="ECO:0000313" key="3">
    <source>
        <dbReference type="EMBL" id="AYM54310.1"/>
    </source>
</evidence>
<organism evidence="3">
    <name type="scientific">Sorangium cellulosum</name>
    <name type="common">Polyangium cellulosum</name>
    <dbReference type="NCBI Taxonomy" id="56"/>
    <lineage>
        <taxon>Bacteria</taxon>
        <taxon>Pseudomonadati</taxon>
        <taxon>Myxococcota</taxon>
        <taxon>Polyangia</taxon>
        <taxon>Polyangiales</taxon>
        <taxon>Polyangiaceae</taxon>
        <taxon>Sorangium</taxon>
    </lineage>
</organism>
<keyword evidence="2" id="KW-0732">Signal</keyword>